<dbReference type="PROSITE" id="PS51093">
    <property type="entry name" value="PTS_EIIA_TYPE_1"/>
    <property type="match status" value="1"/>
</dbReference>
<evidence type="ECO:0000256" key="5">
    <source>
        <dbReference type="ARBA" id="ARBA00022683"/>
    </source>
</evidence>
<dbReference type="PANTHER" id="PTHR45008">
    <property type="entry name" value="PTS SYSTEM GLUCOSE-SPECIFIC EIIA COMPONENT"/>
    <property type="match status" value="1"/>
</dbReference>
<dbReference type="Gene3D" id="2.70.70.10">
    <property type="entry name" value="Glucose Permease (Domain IIA)"/>
    <property type="match status" value="1"/>
</dbReference>
<dbReference type="PROSITE" id="PS00371">
    <property type="entry name" value="PTS_EIIA_TYPE_1_HIS"/>
    <property type="match status" value="1"/>
</dbReference>
<dbReference type="Proteomes" id="UP000655570">
    <property type="component" value="Unassembled WGS sequence"/>
</dbReference>
<keyword evidence="2" id="KW-0813">Transport</keyword>
<evidence type="ECO:0000313" key="8">
    <source>
        <dbReference type="EMBL" id="MBD7980675.1"/>
    </source>
</evidence>
<evidence type="ECO:0000259" key="7">
    <source>
        <dbReference type="PROSITE" id="PS51093"/>
    </source>
</evidence>
<name>A0ABR8TY49_9CELL</name>
<comment type="caution">
    <text evidence="8">The sequence shown here is derived from an EMBL/GenBank/DDBJ whole genome shotgun (WGS) entry which is preliminary data.</text>
</comment>
<evidence type="ECO:0000256" key="4">
    <source>
        <dbReference type="ARBA" id="ARBA00022679"/>
    </source>
</evidence>
<evidence type="ECO:0000313" key="9">
    <source>
        <dbReference type="Proteomes" id="UP000655570"/>
    </source>
</evidence>
<evidence type="ECO:0000256" key="2">
    <source>
        <dbReference type="ARBA" id="ARBA00022448"/>
    </source>
</evidence>
<keyword evidence="6" id="KW-0418">Kinase</keyword>
<dbReference type="SUPFAM" id="SSF51261">
    <property type="entry name" value="Duplicated hybrid motif"/>
    <property type="match status" value="1"/>
</dbReference>
<dbReference type="InterPro" id="IPR001127">
    <property type="entry name" value="PTS_EIIA_1_perm"/>
</dbReference>
<keyword evidence="9" id="KW-1185">Reference proteome</keyword>
<keyword evidence="3 8" id="KW-0762">Sugar transport</keyword>
<organism evidence="8 9">
    <name type="scientific">Oerskovia merdavium</name>
    <dbReference type="NCBI Taxonomy" id="2762227"/>
    <lineage>
        <taxon>Bacteria</taxon>
        <taxon>Bacillati</taxon>
        <taxon>Actinomycetota</taxon>
        <taxon>Actinomycetes</taxon>
        <taxon>Micrococcales</taxon>
        <taxon>Cellulomonadaceae</taxon>
        <taxon>Oerskovia</taxon>
    </lineage>
</organism>
<keyword evidence="5" id="KW-0598">Phosphotransferase system</keyword>
<sequence length="154" mass="15516">MPAPLTLLAPVAGTVVELSEVDDPVFSAGLVGAGLAIEPDPAEGALVVAPISGTIVKVHPHAFVLQHEDGRAVLVHLGINTVQLGGAGFTLHAALGDAVRRGATLVTWDPVAVEAGGRSAVCPVVALDGARDAMTPLAQVGAWIARGTELLSWG</sequence>
<evidence type="ECO:0000256" key="3">
    <source>
        <dbReference type="ARBA" id="ARBA00022597"/>
    </source>
</evidence>
<dbReference type="RefSeq" id="WP_191802669.1">
    <property type="nucleotide sequence ID" value="NZ_JACSQF010000007.1"/>
</dbReference>
<comment type="subcellular location">
    <subcellularLocation>
        <location evidence="1">Cytoplasm</location>
    </subcellularLocation>
</comment>
<dbReference type="Pfam" id="PF00358">
    <property type="entry name" value="PTS_EIIA_1"/>
    <property type="match status" value="1"/>
</dbReference>
<evidence type="ECO:0000256" key="1">
    <source>
        <dbReference type="ARBA" id="ARBA00004496"/>
    </source>
</evidence>
<gene>
    <name evidence="8" type="ORF">H9641_08090</name>
</gene>
<reference evidence="8 9" key="1">
    <citation type="submission" date="2020-08" db="EMBL/GenBank/DDBJ databases">
        <title>A Genomic Blueprint of the Chicken Gut Microbiome.</title>
        <authorList>
            <person name="Gilroy R."/>
            <person name="Ravi A."/>
            <person name="Getino M."/>
            <person name="Pursley I."/>
            <person name="Horton D.L."/>
            <person name="Alikhan N.-F."/>
            <person name="Baker D."/>
            <person name="Gharbi K."/>
            <person name="Hall N."/>
            <person name="Watson M."/>
            <person name="Adriaenssens E.M."/>
            <person name="Foster-Nyarko E."/>
            <person name="Jarju S."/>
            <person name="Secka A."/>
            <person name="Antonio M."/>
            <person name="Oren A."/>
            <person name="Chaudhuri R."/>
            <person name="La Ragione R.M."/>
            <person name="Hildebrand F."/>
            <person name="Pallen M.J."/>
        </authorList>
    </citation>
    <scope>NUCLEOTIDE SEQUENCE [LARGE SCALE GENOMIC DNA]</scope>
    <source>
        <strain evidence="8 9">Sa2CUA9</strain>
    </source>
</reference>
<keyword evidence="4" id="KW-0808">Transferase</keyword>
<dbReference type="PANTHER" id="PTHR45008:SF1">
    <property type="entry name" value="PTS SYSTEM GLUCOSE-SPECIFIC EIIA COMPONENT"/>
    <property type="match status" value="1"/>
</dbReference>
<dbReference type="EMBL" id="JACSQF010000007">
    <property type="protein sequence ID" value="MBD7980675.1"/>
    <property type="molecule type" value="Genomic_DNA"/>
</dbReference>
<protein>
    <submittedName>
        <fullName evidence="8">PTS glucose transporter subunit IIA</fullName>
    </submittedName>
</protein>
<proteinExistence type="predicted"/>
<dbReference type="NCBIfam" id="TIGR00830">
    <property type="entry name" value="PTBA"/>
    <property type="match status" value="1"/>
</dbReference>
<dbReference type="InterPro" id="IPR050890">
    <property type="entry name" value="PTS_EIIA_component"/>
</dbReference>
<feature type="domain" description="PTS EIIA type-1" evidence="7">
    <location>
        <begin position="23"/>
        <end position="128"/>
    </location>
</feature>
<dbReference type="InterPro" id="IPR011055">
    <property type="entry name" value="Dup_hybrid_motif"/>
</dbReference>
<evidence type="ECO:0000256" key="6">
    <source>
        <dbReference type="ARBA" id="ARBA00022777"/>
    </source>
</evidence>
<accession>A0ABR8TY49</accession>